<proteinExistence type="predicted"/>
<sequence length="136" mass="15666">MTENREGALQRIEKRAVAVIHELLSLTVEKKISLEKIAHFRMAMNLPNKLKEFLLQHQGIFYISTRGNHGKLHTVFLREAYMKATYVIGKEKILLEIARRCNRKVHVDARKMAVLGVLGYGESGVFTEDECERDVQ</sequence>
<protein>
    <recommendedName>
        <fullName evidence="1">PORR domain-containing protein</fullName>
    </recommendedName>
</protein>
<evidence type="ECO:0000313" key="3">
    <source>
        <dbReference type="Proteomes" id="UP001054821"/>
    </source>
</evidence>
<dbReference type="EMBL" id="JAJFAZ020000004">
    <property type="protein sequence ID" value="KAI5335506.1"/>
    <property type="molecule type" value="Genomic_DNA"/>
</dbReference>
<keyword evidence="3" id="KW-1185">Reference proteome</keyword>
<dbReference type="PANTHER" id="PTHR31476:SF9">
    <property type="entry name" value="PROTEIN ROOT PRIMORDIUM DEFECTIVE 1"/>
    <property type="match status" value="1"/>
</dbReference>
<dbReference type="Gene3D" id="3.40.50.12650">
    <property type="match status" value="1"/>
</dbReference>
<feature type="domain" description="PORR" evidence="1">
    <location>
        <begin position="11"/>
        <end position="92"/>
    </location>
</feature>
<evidence type="ECO:0000259" key="1">
    <source>
        <dbReference type="Pfam" id="PF11955"/>
    </source>
</evidence>
<accession>A0AAD4W4M1</accession>
<evidence type="ECO:0000313" key="2">
    <source>
        <dbReference type="EMBL" id="KAI5335506.1"/>
    </source>
</evidence>
<dbReference type="GO" id="GO:0003723">
    <property type="term" value="F:RNA binding"/>
    <property type="evidence" value="ECO:0007669"/>
    <property type="project" value="InterPro"/>
</dbReference>
<dbReference type="Proteomes" id="UP001054821">
    <property type="component" value="Chromosome 4"/>
</dbReference>
<dbReference type="Pfam" id="PF11955">
    <property type="entry name" value="PORR"/>
    <property type="match status" value="1"/>
</dbReference>
<dbReference type="PANTHER" id="PTHR31476">
    <property type="entry name" value="PROTEIN WHAT'S THIS FACTOR 1 HOMOLOG, CHLOROPLASTIC"/>
    <property type="match status" value="1"/>
</dbReference>
<name>A0AAD4W4M1_PRUDU</name>
<dbReference type="AlphaFoldDB" id="A0AAD4W4M1"/>
<organism evidence="2 3">
    <name type="scientific">Prunus dulcis</name>
    <name type="common">Almond</name>
    <name type="synonym">Amygdalus dulcis</name>
    <dbReference type="NCBI Taxonomy" id="3755"/>
    <lineage>
        <taxon>Eukaryota</taxon>
        <taxon>Viridiplantae</taxon>
        <taxon>Streptophyta</taxon>
        <taxon>Embryophyta</taxon>
        <taxon>Tracheophyta</taxon>
        <taxon>Spermatophyta</taxon>
        <taxon>Magnoliopsida</taxon>
        <taxon>eudicotyledons</taxon>
        <taxon>Gunneridae</taxon>
        <taxon>Pentapetalae</taxon>
        <taxon>rosids</taxon>
        <taxon>fabids</taxon>
        <taxon>Rosales</taxon>
        <taxon>Rosaceae</taxon>
        <taxon>Amygdaloideae</taxon>
        <taxon>Amygdaleae</taxon>
        <taxon>Prunus</taxon>
    </lineage>
</organism>
<dbReference type="InterPro" id="IPR045040">
    <property type="entry name" value="PORR_fam"/>
</dbReference>
<reference evidence="2 3" key="1">
    <citation type="journal article" date="2022" name="G3 (Bethesda)">
        <title>Whole-genome sequence and methylome profiling of the almond [Prunus dulcis (Mill.) D.A. Webb] cultivar 'Nonpareil'.</title>
        <authorList>
            <person name="D'Amico-Willman K.M."/>
            <person name="Ouma W.Z."/>
            <person name="Meulia T."/>
            <person name="Sideli G.M."/>
            <person name="Gradziel T.M."/>
            <person name="Fresnedo-Ramirez J."/>
        </authorList>
    </citation>
    <scope>NUCLEOTIDE SEQUENCE [LARGE SCALE GENOMIC DNA]</scope>
    <source>
        <strain evidence="2">Clone GOH B32 T37-40</strain>
    </source>
</reference>
<dbReference type="InterPro" id="IPR021099">
    <property type="entry name" value="PORR_domain"/>
</dbReference>
<comment type="caution">
    <text evidence="2">The sequence shown here is derived from an EMBL/GenBank/DDBJ whole genome shotgun (WGS) entry which is preliminary data.</text>
</comment>
<gene>
    <name evidence="2" type="ORF">L3X38_025639</name>
</gene>